<dbReference type="AlphaFoldDB" id="A0A0W7X9Q0"/>
<evidence type="ECO:0008006" key="3">
    <source>
        <dbReference type="Google" id="ProtNLM"/>
    </source>
</evidence>
<name>A0A0W7X9Q0_9ACTN</name>
<dbReference type="InterPro" id="IPR010982">
    <property type="entry name" value="Lambda_DNA-bd_dom_sf"/>
</dbReference>
<dbReference type="STRING" id="1765722.AT728_04105"/>
<dbReference type="RefSeq" id="WP_058846069.1">
    <property type="nucleotide sequence ID" value="NZ_LOCL01000026.1"/>
</dbReference>
<evidence type="ECO:0000313" key="1">
    <source>
        <dbReference type="EMBL" id="KUF19565.1"/>
    </source>
</evidence>
<sequence length="73" mass="7673">MAYDRALLRTAARLRDIHNPSALARATGLSGPTAWRIWKGVGAPRGDHADRVAEAVGISASSLYTRAEAGTAV</sequence>
<gene>
    <name evidence="1" type="ORF">AT728_04105</name>
</gene>
<keyword evidence="2" id="KW-1185">Reference proteome</keyword>
<accession>A0A0W7X9Q0</accession>
<comment type="caution">
    <text evidence="1">The sequence shown here is derived from an EMBL/GenBank/DDBJ whole genome shotgun (WGS) entry which is preliminary data.</text>
</comment>
<proteinExistence type="predicted"/>
<dbReference type="GO" id="GO:0003677">
    <property type="term" value="F:DNA binding"/>
    <property type="evidence" value="ECO:0007669"/>
    <property type="project" value="InterPro"/>
</dbReference>
<protein>
    <recommendedName>
        <fullName evidence="3">HTH cro/C1-type domain-containing protein</fullName>
    </recommendedName>
</protein>
<organism evidence="1 2">
    <name type="scientific">Streptomyces silvensis</name>
    <dbReference type="NCBI Taxonomy" id="1765722"/>
    <lineage>
        <taxon>Bacteria</taxon>
        <taxon>Bacillati</taxon>
        <taxon>Actinomycetota</taxon>
        <taxon>Actinomycetes</taxon>
        <taxon>Kitasatosporales</taxon>
        <taxon>Streptomycetaceae</taxon>
        <taxon>Streptomyces</taxon>
    </lineage>
</organism>
<evidence type="ECO:0000313" key="2">
    <source>
        <dbReference type="Proteomes" id="UP000054804"/>
    </source>
</evidence>
<dbReference type="SUPFAM" id="SSF47413">
    <property type="entry name" value="lambda repressor-like DNA-binding domains"/>
    <property type="match status" value="1"/>
</dbReference>
<reference evidence="1 2" key="1">
    <citation type="submission" date="2015-12" db="EMBL/GenBank/DDBJ databases">
        <title>Draft genome sequence of Streptomyces silvensis ATCC 53525, a producer of novel hormone antagonists.</title>
        <authorList>
            <person name="Johnston C.W."/>
            <person name="Li Y."/>
            <person name="Magarvey N.A."/>
        </authorList>
    </citation>
    <scope>NUCLEOTIDE SEQUENCE [LARGE SCALE GENOMIC DNA]</scope>
    <source>
        <strain evidence="1 2">ATCC 53525</strain>
    </source>
</reference>
<dbReference type="EMBL" id="LOCL01000026">
    <property type="protein sequence ID" value="KUF19565.1"/>
    <property type="molecule type" value="Genomic_DNA"/>
</dbReference>
<dbReference type="Proteomes" id="UP000054804">
    <property type="component" value="Unassembled WGS sequence"/>
</dbReference>